<accession>A0ABR1KJY3</accession>
<dbReference type="CDD" id="cd04733">
    <property type="entry name" value="OYE_like_2_FMN"/>
    <property type="match status" value="1"/>
</dbReference>
<dbReference type="InterPro" id="IPR051799">
    <property type="entry name" value="NADH_flavin_oxidoreductase"/>
</dbReference>
<sequence length="451" mass="49613">MSTSAAFTNSPRFESEPADPTPLAQPLKFEFSGVTAKNRFLKAPLTERISSWNYKDVASRGIPSKTLINLYRRWGEGGYGVIVTGNTFFEPEHLEAMGNPIIPKDAPFEGPRFEAFKEMAEGAKKEGSLILTQVSHAGRQVWNAIQPNPISASDVQIEKQVMGMNFGKPRPATQEDIDGIIEGFAHTAEYVQKAGYSGIQVHSAHGYLLAQFLNPDTNKRTDKYGGPIENRARILSEIAAAVRARTGPDFVMGIKVNSTEFQGNDFPAEEAKKLCKILEDATYDFVEISGGSYEDLGFLHNKRDSTKKREAYFLEFAQLMAPNFTKTKTYLVGGLRTVGAMVKCLGTVDAVAVGRPACQESDFAKKILSGEIKGAIIQKGDPGDYLMNTIAAGMHMKQIGKDEISADLSQEEHFQHYVQDVGAWGVDQADNADLNKYGWPEYSGKVAHYSN</sequence>
<dbReference type="InterPro" id="IPR013785">
    <property type="entry name" value="Aldolase_TIM"/>
</dbReference>
<comment type="caution">
    <text evidence="7">The sequence shown here is derived from an EMBL/GenBank/DDBJ whole genome shotgun (WGS) entry which is preliminary data.</text>
</comment>
<evidence type="ECO:0000256" key="3">
    <source>
        <dbReference type="ARBA" id="ARBA00022643"/>
    </source>
</evidence>
<organism evidence="7 8">
    <name type="scientific">Phyllosticta citriasiana</name>
    <dbReference type="NCBI Taxonomy" id="595635"/>
    <lineage>
        <taxon>Eukaryota</taxon>
        <taxon>Fungi</taxon>
        <taxon>Dikarya</taxon>
        <taxon>Ascomycota</taxon>
        <taxon>Pezizomycotina</taxon>
        <taxon>Dothideomycetes</taxon>
        <taxon>Dothideomycetes incertae sedis</taxon>
        <taxon>Botryosphaeriales</taxon>
        <taxon>Phyllostictaceae</taxon>
        <taxon>Phyllosticta</taxon>
    </lineage>
</organism>
<keyword evidence="8" id="KW-1185">Reference proteome</keyword>
<name>A0ABR1KJY3_9PEZI</name>
<dbReference type="Proteomes" id="UP001363622">
    <property type="component" value="Unassembled WGS sequence"/>
</dbReference>
<evidence type="ECO:0000256" key="4">
    <source>
        <dbReference type="ARBA" id="ARBA00023002"/>
    </source>
</evidence>
<keyword evidence="3" id="KW-0288">FMN</keyword>
<comment type="similarity">
    <text evidence="1">Belongs to the NADH:flavin oxidoreductase/NADH oxidase family.</text>
</comment>
<keyword evidence="2" id="KW-0285">Flavoprotein</keyword>
<dbReference type="Pfam" id="PF00724">
    <property type="entry name" value="Oxidored_FMN"/>
    <property type="match status" value="1"/>
</dbReference>
<feature type="region of interest" description="Disordered" evidence="5">
    <location>
        <begin position="1"/>
        <end position="24"/>
    </location>
</feature>
<feature type="domain" description="NADH:flavin oxidoreductase/NADH oxidase N-terminal" evidence="6">
    <location>
        <begin position="23"/>
        <end position="370"/>
    </location>
</feature>
<dbReference type="SUPFAM" id="SSF51395">
    <property type="entry name" value="FMN-linked oxidoreductases"/>
    <property type="match status" value="1"/>
</dbReference>
<dbReference type="EMBL" id="JBBPHU010000008">
    <property type="protein sequence ID" value="KAK7514515.1"/>
    <property type="molecule type" value="Genomic_DNA"/>
</dbReference>
<feature type="compositionally biased region" description="Polar residues" evidence="5">
    <location>
        <begin position="1"/>
        <end position="12"/>
    </location>
</feature>
<evidence type="ECO:0000256" key="5">
    <source>
        <dbReference type="SAM" id="MobiDB-lite"/>
    </source>
</evidence>
<evidence type="ECO:0000313" key="7">
    <source>
        <dbReference type="EMBL" id="KAK7514515.1"/>
    </source>
</evidence>
<dbReference type="InterPro" id="IPR001155">
    <property type="entry name" value="OxRdtase_FMN_N"/>
</dbReference>
<proteinExistence type="inferred from homology"/>
<keyword evidence="4" id="KW-0560">Oxidoreductase</keyword>
<evidence type="ECO:0000256" key="1">
    <source>
        <dbReference type="ARBA" id="ARBA00005979"/>
    </source>
</evidence>
<dbReference type="Gene3D" id="3.20.20.70">
    <property type="entry name" value="Aldolase class I"/>
    <property type="match status" value="1"/>
</dbReference>
<reference evidence="7 8" key="1">
    <citation type="submission" date="2024-04" db="EMBL/GenBank/DDBJ databases">
        <title>Phyllosticta paracitricarpa is synonymous to the EU quarantine fungus P. citricarpa based on phylogenomic analyses.</title>
        <authorList>
            <consortium name="Lawrence Berkeley National Laboratory"/>
            <person name="Van Ingen-Buijs V.A."/>
            <person name="Van Westerhoven A.C."/>
            <person name="Haridas S."/>
            <person name="Skiadas P."/>
            <person name="Martin F."/>
            <person name="Groenewald J.Z."/>
            <person name="Crous P.W."/>
            <person name="Seidl M.F."/>
        </authorList>
    </citation>
    <scope>NUCLEOTIDE SEQUENCE [LARGE SCALE GENOMIC DNA]</scope>
    <source>
        <strain evidence="7 8">CBS 123371</strain>
    </source>
</reference>
<evidence type="ECO:0000256" key="2">
    <source>
        <dbReference type="ARBA" id="ARBA00022630"/>
    </source>
</evidence>
<evidence type="ECO:0000313" key="8">
    <source>
        <dbReference type="Proteomes" id="UP001363622"/>
    </source>
</evidence>
<evidence type="ECO:0000259" key="6">
    <source>
        <dbReference type="Pfam" id="PF00724"/>
    </source>
</evidence>
<protein>
    <recommendedName>
        <fullName evidence="6">NADH:flavin oxidoreductase/NADH oxidase N-terminal domain-containing protein</fullName>
    </recommendedName>
</protein>
<dbReference type="PANTHER" id="PTHR43656:SF5">
    <property type="entry name" value="NADH:FLAVIN OXIDOREDUCTASE_NADH OXIDASE N-TERMINAL DOMAIN-CONTAINING PROTEIN"/>
    <property type="match status" value="1"/>
</dbReference>
<gene>
    <name evidence="7" type="ORF">IWZ03DRAFT_214946</name>
</gene>
<dbReference type="PANTHER" id="PTHR43656">
    <property type="entry name" value="BINDING OXIDOREDUCTASE, PUTATIVE (AFU_ORTHOLOGUE AFUA_2G08260)-RELATED"/>
    <property type="match status" value="1"/>
</dbReference>